<proteinExistence type="predicted"/>
<dbReference type="Gene3D" id="3.40.50.300">
    <property type="entry name" value="P-loop containing nucleotide triphosphate hydrolases"/>
    <property type="match status" value="1"/>
</dbReference>
<dbReference type="InterPro" id="IPR017788">
    <property type="entry name" value="Hda"/>
</dbReference>
<gene>
    <name evidence="2" type="ORF">GCM10007350_16470</name>
</gene>
<dbReference type="Pfam" id="PF22688">
    <property type="entry name" value="Hda_lid"/>
    <property type="match status" value="1"/>
</dbReference>
<dbReference type="EMBL" id="BMYO01000004">
    <property type="protein sequence ID" value="GHD61707.1"/>
    <property type="molecule type" value="Genomic_DNA"/>
</dbReference>
<dbReference type="PANTHER" id="PTHR30050">
    <property type="entry name" value="CHROMOSOMAL REPLICATION INITIATOR PROTEIN DNAA"/>
    <property type="match status" value="1"/>
</dbReference>
<dbReference type="InterPro" id="IPR055199">
    <property type="entry name" value="Hda_lid"/>
</dbReference>
<reference evidence="3" key="1">
    <citation type="journal article" date="2019" name="Int. J. Syst. Evol. Microbiol.">
        <title>The Global Catalogue of Microorganisms (GCM) 10K type strain sequencing project: providing services to taxonomists for standard genome sequencing and annotation.</title>
        <authorList>
            <consortium name="The Broad Institute Genomics Platform"/>
            <consortium name="The Broad Institute Genome Sequencing Center for Infectious Disease"/>
            <person name="Wu L."/>
            <person name="Ma J."/>
        </authorList>
    </citation>
    <scope>NUCLEOTIDE SEQUENCE [LARGE SCALE GENOMIC DNA]</scope>
    <source>
        <strain evidence="3">KCTC 23701</strain>
    </source>
</reference>
<dbReference type="InterPro" id="IPR027417">
    <property type="entry name" value="P-loop_NTPase"/>
</dbReference>
<comment type="caution">
    <text evidence="2">The sequence shown here is derived from an EMBL/GenBank/DDBJ whole genome shotgun (WGS) entry which is preliminary data.</text>
</comment>
<keyword evidence="3" id="KW-1185">Reference proteome</keyword>
<dbReference type="SUPFAM" id="SSF52540">
    <property type="entry name" value="P-loop containing nucleoside triphosphate hydrolases"/>
    <property type="match status" value="1"/>
</dbReference>
<dbReference type="RefSeq" id="WP_189459822.1">
    <property type="nucleotide sequence ID" value="NZ_BMYO01000004.1"/>
</dbReference>
<sequence length="224" mass="24329">MKQLVLDLMLPQPAGFAGFIAGDNAELLFMLGEWLSGGDDVRFLYLWGGAGVGKTHLLNAAAERLAGAIRVDARHGALPDEVAADAALIVDNVDALDNEQQIRLFDHYNTLREGSGRLLAAGPLPPMLLSLRDDLTTRLGWGLVYQLKGLSDRDKAAVLQQLAHQLGFDLSDEACDYLLHHASRDLADLQVLIARANRYALSLRRPVTLPLLREVLGSSDAGKD</sequence>
<organism evidence="2 3">
    <name type="scientific">Jeongeupia chitinilytica</name>
    <dbReference type="NCBI Taxonomy" id="1041641"/>
    <lineage>
        <taxon>Bacteria</taxon>
        <taxon>Pseudomonadati</taxon>
        <taxon>Pseudomonadota</taxon>
        <taxon>Betaproteobacteria</taxon>
        <taxon>Neisseriales</taxon>
        <taxon>Chitinibacteraceae</taxon>
        <taxon>Jeongeupia</taxon>
    </lineage>
</organism>
<feature type="domain" description="Hda lid" evidence="1">
    <location>
        <begin position="152"/>
        <end position="216"/>
    </location>
</feature>
<dbReference type="PANTHER" id="PTHR30050:SF5">
    <property type="entry name" value="DNAA REGULATORY INACTIVATOR HDA"/>
    <property type="match status" value="1"/>
</dbReference>
<name>A0ABQ3GZV0_9NEIS</name>
<accession>A0ABQ3GZV0</accession>
<evidence type="ECO:0000259" key="1">
    <source>
        <dbReference type="Pfam" id="PF22688"/>
    </source>
</evidence>
<protein>
    <submittedName>
        <fullName evidence="2">DnaA regulatory inactivator Hda</fullName>
    </submittedName>
</protein>
<dbReference type="Proteomes" id="UP000604737">
    <property type="component" value="Unassembled WGS sequence"/>
</dbReference>
<evidence type="ECO:0000313" key="2">
    <source>
        <dbReference type="EMBL" id="GHD61707.1"/>
    </source>
</evidence>
<dbReference type="NCBIfam" id="TIGR03420">
    <property type="entry name" value="DnaA_homol_Hda"/>
    <property type="match status" value="1"/>
</dbReference>
<evidence type="ECO:0000313" key="3">
    <source>
        <dbReference type="Proteomes" id="UP000604737"/>
    </source>
</evidence>
<dbReference type="Gene3D" id="1.10.8.60">
    <property type="match status" value="1"/>
</dbReference>